<dbReference type="GO" id="GO:0005789">
    <property type="term" value="C:endoplasmic reticulum membrane"/>
    <property type="evidence" value="ECO:0007669"/>
    <property type="project" value="UniProtKB-SubCell"/>
</dbReference>
<keyword evidence="13" id="KW-0472">Membrane</keyword>
<evidence type="ECO:0000256" key="8">
    <source>
        <dbReference type="ARBA" id="ARBA00022824"/>
    </source>
</evidence>
<dbReference type="RefSeq" id="XP_017885232.1">
    <property type="nucleotide sequence ID" value="XM_018029743.2"/>
</dbReference>
<evidence type="ECO:0000256" key="9">
    <source>
        <dbReference type="ARBA" id="ARBA00022848"/>
    </source>
</evidence>
<dbReference type="Proteomes" id="UP000694925">
    <property type="component" value="Unplaced"/>
</dbReference>
<feature type="chain" id="PRO_5042478331" evidence="16">
    <location>
        <begin position="23"/>
        <end position="491"/>
    </location>
</feature>
<dbReference type="InterPro" id="IPR017972">
    <property type="entry name" value="Cyt_P450_CS"/>
</dbReference>
<dbReference type="KEGG" id="ccal:108628065"/>
<keyword evidence="7 14" id="KW-0479">Metal-binding</keyword>
<dbReference type="FunFam" id="1.10.630.10:FF:000238">
    <property type="entry name" value="Cytochrome P450 2A6"/>
    <property type="match status" value="1"/>
</dbReference>
<dbReference type="GO" id="GO:0008395">
    <property type="term" value="F:steroid hydroxylase activity"/>
    <property type="evidence" value="ECO:0007669"/>
    <property type="project" value="TreeGrafter"/>
</dbReference>
<reference evidence="18" key="1">
    <citation type="submission" date="2025-08" db="UniProtKB">
        <authorList>
            <consortium name="RefSeq"/>
        </authorList>
    </citation>
    <scope>IDENTIFICATION</scope>
    <source>
        <tissue evidence="18">Whole body</tissue>
    </source>
</reference>
<evidence type="ECO:0000256" key="1">
    <source>
        <dbReference type="ARBA" id="ARBA00001971"/>
    </source>
</evidence>
<evidence type="ECO:0000256" key="5">
    <source>
        <dbReference type="ARBA" id="ARBA00010617"/>
    </source>
</evidence>
<dbReference type="GO" id="GO:0006805">
    <property type="term" value="P:xenobiotic metabolic process"/>
    <property type="evidence" value="ECO:0007669"/>
    <property type="project" value="TreeGrafter"/>
</dbReference>
<keyword evidence="8" id="KW-0256">Endoplasmic reticulum</keyword>
<evidence type="ECO:0000256" key="2">
    <source>
        <dbReference type="ARBA" id="ARBA00003690"/>
    </source>
</evidence>
<dbReference type="InterPro" id="IPR036396">
    <property type="entry name" value="Cyt_P450_sf"/>
</dbReference>
<dbReference type="PRINTS" id="PR00463">
    <property type="entry name" value="EP450I"/>
</dbReference>
<evidence type="ECO:0000256" key="15">
    <source>
        <dbReference type="RuleBase" id="RU000461"/>
    </source>
</evidence>
<evidence type="ECO:0000256" key="11">
    <source>
        <dbReference type="ARBA" id="ARBA00023004"/>
    </source>
</evidence>
<evidence type="ECO:0000256" key="7">
    <source>
        <dbReference type="ARBA" id="ARBA00022723"/>
    </source>
</evidence>
<keyword evidence="10 15" id="KW-0560">Oxidoreductase</keyword>
<keyword evidence="12 15" id="KW-0503">Monooxygenase</keyword>
<comment type="subcellular location">
    <subcellularLocation>
        <location evidence="4">Endoplasmic reticulum membrane</location>
        <topology evidence="4">Peripheral membrane protein</topology>
    </subcellularLocation>
    <subcellularLocation>
        <location evidence="3">Microsome membrane</location>
        <topology evidence="3">Peripheral membrane protein</topology>
    </subcellularLocation>
</comment>
<evidence type="ECO:0000256" key="3">
    <source>
        <dbReference type="ARBA" id="ARBA00004174"/>
    </source>
</evidence>
<accession>A0AAJ7J6I5</accession>
<dbReference type="PROSITE" id="PS00086">
    <property type="entry name" value="CYTOCHROME_P450"/>
    <property type="match status" value="1"/>
</dbReference>
<evidence type="ECO:0000256" key="4">
    <source>
        <dbReference type="ARBA" id="ARBA00004406"/>
    </source>
</evidence>
<keyword evidence="17" id="KW-1185">Reference proteome</keyword>
<evidence type="ECO:0000313" key="17">
    <source>
        <dbReference type="Proteomes" id="UP000694925"/>
    </source>
</evidence>
<dbReference type="Gene3D" id="1.10.630.10">
    <property type="entry name" value="Cytochrome P450"/>
    <property type="match status" value="1"/>
</dbReference>
<dbReference type="Pfam" id="PF00067">
    <property type="entry name" value="p450"/>
    <property type="match status" value="1"/>
</dbReference>
<dbReference type="SUPFAM" id="SSF48264">
    <property type="entry name" value="Cytochrome P450"/>
    <property type="match status" value="1"/>
</dbReference>
<keyword evidence="16" id="KW-0732">Signal</keyword>
<protein>
    <submittedName>
        <fullName evidence="18">Methyl farnesoate epoxidase-like</fullName>
    </submittedName>
</protein>
<comment type="function">
    <text evidence="2">May be involved in the metabolism of insect hormones and in the breakdown of synthetic insecticides.</text>
</comment>
<dbReference type="InterPro" id="IPR002401">
    <property type="entry name" value="Cyt_P450_E_grp-I"/>
</dbReference>
<organism evidence="17 18">
    <name type="scientific">Ceratina calcarata</name>
    <dbReference type="NCBI Taxonomy" id="156304"/>
    <lineage>
        <taxon>Eukaryota</taxon>
        <taxon>Metazoa</taxon>
        <taxon>Ecdysozoa</taxon>
        <taxon>Arthropoda</taxon>
        <taxon>Hexapoda</taxon>
        <taxon>Insecta</taxon>
        <taxon>Pterygota</taxon>
        <taxon>Neoptera</taxon>
        <taxon>Endopterygota</taxon>
        <taxon>Hymenoptera</taxon>
        <taxon>Apocrita</taxon>
        <taxon>Aculeata</taxon>
        <taxon>Apoidea</taxon>
        <taxon>Anthophila</taxon>
        <taxon>Apidae</taxon>
        <taxon>Ceratina</taxon>
        <taxon>Zadontomerus</taxon>
    </lineage>
</organism>
<dbReference type="PANTHER" id="PTHR24300:SF376">
    <property type="entry name" value="CYTOCHROME P450 15A1"/>
    <property type="match status" value="1"/>
</dbReference>
<dbReference type="AlphaFoldDB" id="A0AAJ7J6I5"/>
<dbReference type="GO" id="GO:0005506">
    <property type="term" value="F:iron ion binding"/>
    <property type="evidence" value="ECO:0007669"/>
    <property type="project" value="InterPro"/>
</dbReference>
<evidence type="ECO:0000256" key="12">
    <source>
        <dbReference type="ARBA" id="ARBA00023033"/>
    </source>
</evidence>
<sequence length="491" mass="56020">MFATVLLVLLTLILFSISLLLGQKSKKDPPGPIPWPFFGNQILLKRLKRELGAQHAVFMELGKRYDSDVISVHLGNDKVLVVNGFKLITTVMKSDDYDGRPWNEFIKIRNMGKKSGITMNDGTEWKELRGWMVRTMKFFGLGKSEMSEMLKNELLNMVENLKTKGGPRKMKSLITPAVVNVLWYLATGTPFLDGKKLQFFSDLLETRSKAFDMAGGWLSTFPWIRYIAPESSGYNVLMTLNNELRNFLLESIREHKKNYKPGSEADLIDMFLHEMEDHTEYDTVYTEEQLVIILVDLFIAGCTTTGTTVDFLFLHMAVHQDVQRKLQKEIDSVIPRDRIPDLDDRPKLPYVEAVMSESQRLWPVFPIVGPRRVLRDTDLDKYTIPKESTVLMNSFSISRDPNLYTDPEKFIPERYIKNGAFVPDPYSLQFGKGRRRCPGEALAKAASFILFVGVMQKFNILPVPGKGPTTIEVTFGITTSPKPYEILAVPR</sequence>
<feature type="signal peptide" evidence="16">
    <location>
        <begin position="1"/>
        <end position="22"/>
    </location>
</feature>
<gene>
    <name evidence="18" type="primary">LOC108628065</name>
</gene>
<dbReference type="InterPro" id="IPR050182">
    <property type="entry name" value="Cytochrome_P450_fam2"/>
</dbReference>
<proteinExistence type="inferred from homology"/>
<evidence type="ECO:0000256" key="10">
    <source>
        <dbReference type="ARBA" id="ARBA00023002"/>
    </source>
</evidence>
<dbReference type="PRINTS" id="PR00385">
    <property type="entry name" value="P450"/>
</dbReference>
<keyword evidence="6 14" id="KW-0349">Heme</keyword>
<feature type="binding site" description="axial binding residue" evidence="14">
    <location>
        <position position="437"/>
    </location>
    <ligand>
        <name>heme</name>
        <dbReference type="ChEBI" id="CHEBI:30413"/>
    </ligand>
    <ligandPart>
        <name>Fe</name>
        <dbReference type="ChEBI" id="CHEBI:18248"/>
    </ligandPart>
</feature>
<dbReference type="PANTHER" id="PTHR24300">
    <property type="entry name" value="CYTOCHROME P450 508A4-RELATED"/>
    <property type="match status" value="1"/>
</dbReference>
<evidence type="ECO:0000256" key="14">
    <source>
        <dbReference type="PIRSR" id="PIRSR602401-1"/>
    </source>
</evidence>
<keyword evidence="11 14" id="KW-0408">Iron</keyword>
<comment type="similarity">
    <text evidence="5 15">Belongs to the cytochrome P450 family.</text>
</comment>
<dbReference type="GeneID" id="108628065"/>
<keyword evidence="9" id="KW-0492">Microsome</keyword>
<evidence type="ECO:0000256" key="6">
    <source>
        <dbReference type="ARBA" id="ARBA00022617"/>
    </source>
</evidence>
<dbReference type="InterPro" id="IPR001128">
    <property type="entry name" value="Cyt_P450"/>
</dbReference>
<comment type="cofactor">
    <cofactor evidence="1 14">
        <name>heme</name>
        <dbReference type="ChEBI" id="CHEBI:30413"/>
    </cofactor>
</comment>
<dbReference type="GO" id="GO:0016712">
    <property type="term" value="F:oxidoreductase activity, acting on paired donors, with incorporation or reduction of molecular oxygen, reduced flavin or flavoprotein as one donor, and incorporation of one atom of oxygen"/>
    <property type="evidence" value="ECO:0007669"/>
    <property type="project" value="TreeGrafter"/>
</dbReference>
<evidence type="ECO:0000313" key="18">
    <source>
        <dbReference type="RefSeq" id="XP_017885232.1"/>
    </source>
</evidence>
<evidence type="ECO:0000256" key="13">
    <source>
        <dbReference type="ARBA" id="ARBA00023136"/>
    </source>
</evidence>
<name>A0AAJ7J6I5_9HYME</name>
<dbReference type="GO" id="GO:0020037">
    <property type="term" value="F:heme binding"/>
    <property type="evidence" value="ECO:0007669"/>
    <property type="project" value="InterPro"/>
</dbReference>
<dbReference type="GO" id="GO:0006082">
    <property type="term" value="P:organic acid metabolic process"/>
    <property type="evidence" value="ECO:0007669"/>
    <property type="project" value="TreeGrafter"/>
</dbReference>
<evidence type="ECO:0000256" key="16">
    <source>
        <dbReference type="SAM" id="SignalP"/>
    </source>
</evidence>